<keyword evidence="3" id="KW-1185">Reference proteome</keyword>
<dbReference type="InterPro" id="IPR036322">
    <property type="entry name" value="WD40_repeat_dom_sf"/>
</dbReference>
<accession>A0ABV5YU03</accession>
<feature type="compositionally biased region" description="Basic residues" evidence="1">
    <location>
        <begin position="76"/>
        <end position="86"/>
    </location>
</feature>
<name>A0ABV5YU03_9ACTN</name>
<evidence type="ECO:0000313" key="2">
    <source>
        <dbReference type="EMBL" id="MFB9838570.1"/>
    </source>
</evidence>
<sequence length="96" mass="10468">MHPLAFGDGLLVSAGHDGLVRVWEAATGAHIPGNEGPVRALCLDGNDLAADAVVRLWRLPTGELVGRTGIPQNPRASRRPPQRRRERGMAAWMRDR</sequence>
<dbReference type="SUPFAM" id="SSF50978">
    <property type="entry name" value="WD40 repeat-like"/>
    <property type="match status" value="1"/>
</dbReference>
<protein>
    <recommendedName>
        <fullName evidence="4">WD domain-containing protein, G-beta repeat-containing protein</fullName>
    </recommendedName>
</protein>
<dbReference type="InterPro" id="IPR019775">
    <property type="entry name" value="WD40_repeat_CS"/>
</dbReference>
<proteinExistence type="predicted"/>
<feature type="region of interest" description="Disordered" evidence="1">
    <location>
        <begin position="66"/>
        <end position="96"/>
    </location>
</feature>
<evidence type="ECO:0008006" key="4">
    <source>
        <dbReference type="Google" id="ProtNLM"/>
    </source>
</evidence>
<dbReference type="RefSeq" id="WP_378211610.1">
    <property type="nucleotide sequence ID" value="NZ_JBHLZP010000537.1"/>
</dbReference>
<dbReference type="EMBL" id="JBHLZP010000537">
    <property type="protein sequence ID" value="MFB9838570.1"/>
    <property type="molecule type" value="Genomic_DNA"/>
</dbReference>
<comment type="caution">
    <text evidence="2">The sequence shown here is derived from an EMBL/GenBank/DDBJ whole genome shotgun (WGS) entry which is preliminary data.</text>
</comment>
<dbReference type="Proteomes" id="UP001589627">
    <property type="component" value="Unassembled WGS sequence"/>
</dbReference>
<organism evidence="2 3">
    <name type="scientific">Actinoallomurus acaciae</name>
    <dbReference type="NCBI Taxonomy" id="502577"/>
    <lineage>
        <taxon>Bacteria</taxon>
        <taxon>Bacillati</taxon>
        <taxon>Actinomycetota</taxon>
        <taxon>Actinomycetes</taxon>
        <taxon>Streptosporangiales</taxon>
        <taxon>Thermomonosporaceae</taxon>
        <taxon>Actinoallomurus</taxon>
    </lineage>
</organism>
<evidence type="ECO:0000313" key="3">
    <source>
        <dbReference type="Proteomes" id="UP001589627"/>
    </source>
</evidence>
<gene>
    <name evidence="2" type="ORF">ACFFNX_41130</name>
</gene>
<dbReference type="Gene3D" id="2.130.10.10">
    <property type="entry name" value="YVTN repeat-like/Quinoprotein amine dehydrogenase"/>
    <property type="match status" value="1"/>
</dbReference>
<dbReference type="InterPro" id="IPR015943">
    <property type="entry name" value="WD40/YVTN_repeat-like_dom_sf"/>
</dbReference>
<dbReference type="PROSITE" id="PS00678">
    <property type="entry name" value="WD_REPEATS_1"/>
    <property type="match status" value="1"/>
</dbReference>
<evidence type="ECO:0000256" key="1">
    <source>
        <dbReference type="SAM" id="MobiDB-lite"/>
    </source>
</evidence>
<reference evidence="2 3" key="1">
    <citation type="submission" date="2024-09" db="EMBL/GenBank/DDBJ databases">
        <authorList>
            <person name="Sun Q."/>
            <person name="Mori K."/>
        </authorList>
    </citation>
    <scope>NUCLEOTIDE SEQUENCE [LARGE SCALE GENOMIC DNA]</scope>
    <source>
        <strain evidence="2 3">TBRC 0563</strain>
    </source>
</reference>